<dbReference type="InterPro" id="IPR049326">
    <property type="entry name" value="Rhodopsin_dom_fungi"/>
</dbReference>
<feature type="region of interest" description="Disordered" evidence="1">
    <location>
        <begin position="341"/>
        <end position="380"/>
    </location>
</feature>
<proteinExistence type="predicted"/>
<evidence type="ECO:0000259" key="3">
    <source>
        <dbReference type="Pfam" id="PF20684"/>
    </source>
</evidence>
<feature type="transmembrane region" description="Helical" evidence="2">
    <location>
        <begin position="208"/>
        <end position="227"/>
    </location>
</feature>
<gene>
    <name evidence="4" type="ORF">NEMBOFW57_007913</name>
</gene>
<feature type="transmembrane region" description="Helical" evidence="2">
    <location>
        <begin position="167"/>
        <end position="188"/>
    </location>
</feature>
<dbReference type="InterPro" id="IPR032710">
    <property type="entry name" value="NTF2-like_dom_sf"/>
</dbReference>
<feature type="domain" description="Rhodopsin" evidence="3">
    <location>
        <begin position="108"/>
        <end position="232"/>
    </location>
</feature>
<organism evidence="4 5">
    <name type="scientific">Staphylotrichum longicolle</name>
    <dbReference type="NCBI Taxonomy" id="669026"/>
    <lineage>
        <taxon>Eukaryota</taxon>
        <taxon>Fungi</taxon>
        <taxon>Dikarya</taxon>
        <taxon>Ascomycota</taxon>
        <taxon>Pezizomycotina</taxon>
        <taxon>Sordariomycetes</taxon>
        <taxon>Sordariomycetidae</taxon>
        <taxon>Sordariales</taxon>
        <taxon>Chaetomiaceae</taxon>
        <taxon>Staphylotrichum</taxon>
    </lineage>
</organism>
<dbReference type="Proteomes" id="UP001197093">
    <property type="component" value="Unassembled WGS sequence"/>
</dbReference>
<dbReference type="AlphaFoldDB" id="A0AAD4EW05"/>
<dbReference type="SUPFAM" id="SSF54427">
    <property type="entry name" value="NTF2-like"/>
    <property type="match status" value="1"/>
</dbReference>
<evidence type="ECO:0000313" key="4">
    <source>
        <dbReference type="EMBL" id="KAG7288381.1"/>
    </source>
</evidence>
<evidence type="ECO:0000313" key="5">
    <source>
        <dbReference type="Proteomes" id="UP001197093"/>
    </source>
</evidence>
<keyword evidence="5" id="KW-1185">Reference proteome</keyword>
<evidence type="ECO:0000256" key="2">
    <source>
        <dbReference type="SAM" id="Phobius"/>
    </source>
</evidence>
<feature type="region of interest" description="Disordered" evidence="1">
    <location>
        <begin position="278"/>
        <end position="297"/>
    </location>
</feature>
<reference evidence="4" key="1">
    <citation type="submission" date="2023-02" db="EMBL/GenBank/DDBJ databases">
        <authorList>
            <person name="Palmer J.M."/>
        </authorList>
    </citation>
    <scope>NUCLEOTIDE SEQUENCE</scope>
    <source>
        <strain evidence="4">FW57</strain>
    </source>
</reference>
<keyword evidence="2" id="KW-0812">Transmembrane</keyword>
<dbReference type="InterPro" id="IPR029058">
    <property type="entry name" value="AB_hydrolase_fold"/>
</dbReference>
<dbReference type="InterPro" id="IPR009959">
    <property type="entry name" value="Cyclase_SnoaL-like"/>
</dbReference>
<dbReference type="PANTHER" id="PTHR38436">
    <property type="entry name" value="POLYKETIDE CYCLASE SNOAL-LIKE DOMAIN"/>
    <property type="match status" value="1"/>
</dbReference>
<name>A0AAD4EW05_9PEZI</name>
<dbReference type="Gene3D" id="3.40.50.1820">
    <property type="entry name" value="alpha/beta hydrolase"/>
    <property type="match status" value="1"/>
</dbReference>
<comment type="caution">
    <text evidence="4">The sequence shown here is derived from an EMBL/GenBank/DDBJ whole genome shotgun (WGS) entry which is preliminary data.</text>
</comment>
<evidence type="ECO:0000256" key="1">
    <source>
        <dbReference type="SAM" id="MobiDB-lite"/>
    </source>
</evidence>
<keyword evidence="2" id="KW-1133">Transmembrane helix</keyword>
<dbReference type="Pfam" id="PF20684">
    <property type="entry name" value="Fung_rhodopsin"/>
    <property type="match status" value="1"/>
</dbReference>
<feature type="transmembrane region" description="Helical" evidence="2">
    <location>
        <begin position="26"/>
        <end position="48"/>
    </location>
</feature>
<protein>
    <recommendedName>
        <fullName evidence="3">Rhodopsin domain-containing protein</fullName>
    </recommendedName>
</protein>
<dbReference type="EMBL" id="JAHCVI010000003">
    <property type="protein sequence ID" value="KAG7288381.1"/>
    <property type="molecule type" value="Genomic_DNA"/>
</dbReference>
<accession>A0AAD4EW05</accession>
<dbReference type="PANTHER" id="PTHR38436:SF3">
    <property type="entry name" value="CARBOXYMETHYLENEBUTENOLIDASE-RELATED"/>
    <property type="match status" value="1"/>
</dbReference>
<dbReference type="GO" id="GO:0030638">
    <property type="term" value="P:polyketide metabolic process"/>
    <property type="evidence" value="ECO:0007669"/>
    <property type="project" value="InterPro"/>
</dbReference>
<dbReference type="Gene3D" id="3.10.450.50">
    <property type="match status" value="1"/>
</dbReference>
<feature type="transmembrane region" description="Helical" evidence="2">
    <location>
        <begin position="134"/>
        <end position="155"/>
    </location>
</feature>
<keyword evidence="2" id="KW-0472">Membrane</keyword>
<feature type="transmembrane region" description="Helical" evidence="2">
    <location>
        <begin position="68"/>
        <end position="87"/>
    </location>
</feature>
<sequence length="735" mass="81460">MRLPPPDVVATWPPPNYTNPDTRGPALIIVELITLPIALICLGLRLYVRFTIINQGHHWDDWMMVGGALFGVGVTTCVVLAFTHYGWDIHVWDLSIDKMIAGRQISFAAQALPLSSYWNLLRNHRDCLPEDRALLAQAITTAVCDFIVWVLPLPSLYQAKLPLMQRLALITLFSFGLIVVFAACIRTYWIHYVVQETYDVTWYGFHLWMWTAIEVQLGIICGCVPWLKSLFKFWRSRRSVIDITDKSGKMSGSRSDGQRTVTSKGGTVVRMDSLGQHSTFGERERGRKGSGGEIYVDLERGPNRDAREPDVIEVFPDSPRESVRGVQRGTLVTTPTDILRETPTDTLRGTPTDVFEETPPDSPRGTPADGPRITPTLDPPPQQKWAEEGYAVAQILVSDGASGIAEQLGTAIAELGKLPECTGDKYGLVVITGESASSSTSLFDAIASHPRIVGAVFYGAPPGRNLAVPVLAHIPGNGRVSQQEGKGATGLTVHAYPAAARFFNIPAHTDYRASAAAVAHTRSLSFLKPLMGGPYFDLEAIWDEHTRYEFADRSVEETMATMVDEPYVNHVPTLTGGIGRARLTRFYRDHFIFSNPDDAALELVSRTVGIDRVVDEFLFNCTHDRVIDWLIPGVPPTFRPLSIPFTSIVNIRGDRLYHEHIAWDQGTVLRQLGLLPDYLPFPYSLPGGGEAADGQQFEYRVPVAGRETAKKLVDENAWPSNEMIAFAVREVPKKE</sequence>